<dbReference type="RefSeq" id="WP_119496493.1">
    <property type="nucleotide sequence ID" value="NZ_NRJH01000012.1"/>
</dbReference>
<organism evidence="1 2">
    <name type="scientific">Psittacicella melopsittaci</name>
    <dbReference type="NCBI Taxonomy" id="2028576"/>
    <lineage>
        <taxon>Bacteria</taxon>
        <taxon>Pseudomonadati</taxon>
        <taxon>Pseudomonadota</taxon>
        <taxon>Gammaproteobacteria</taxon>
        <taxon>Pasteurellales</taxon>
        <taxon>Psittacicellaceae</taxon>
        <taxon>Psittacicella</taxon>
    </lineage>
</organism>
<dbReference type="AlphaFoldDB" id="A0A3A1Y5Z2"/>
<evidence type="ECO:0000313" key="2">
    <source>
        <dbReference type="Proteomes" id="UP000266258"/>
    </source>
</evidence>
<protein>
    <submittedName>
        <fullName evidence="1">Uncharacterized protein</fullName>
    </submittedName>
</protein>
<reference evidence="1 2" key="1">
    <citation type="submission" date="2017-08" db="EMBL/GenBank/DDBJ databases">
        <title>Reclassification of Bisgaard taxon 37 and 44.</title>
        <authorList>
            <person name="Christensen H."/>
        </authorList>
    </citation>
    <scope>NUCLEOTIDE SEQUENCE [LARGE SCALE GENOMIC DNA]</scope>
    <source>
        <strain evidence="1 2">B96_4</strain>
    </source>
</reference>
<sequence length="222" mass="25727">MAYLYIVFLIVFVAICYKLYTYNGGVNAQEVERPDPEAKGEYDHLRACLEGKGKVPDAYITCELPVYRDATDVKYFHPNAERLLICLNSGRRYRLAWTEISRIYYLQERNSPFFQIVITSIEGDKFICKNISRSDIKDFEQNVEIFTTAVQSKSSHALPLQRFAFISKNCQYLPARASSYYQDIVQLKEKLAQENRAVPADFLMANSNTSYLDLQYKPHLQP</sequence>
<dbReference type="OrthoDB" id="5676801at2"/>
<dbReference type="EMBL" id="NRJH01000012">
    <property type="protein sequence ID" value="RIY33672.1"/>
    <property type="molecule type" value="Genomic_DNA"/>
</dbReference>
<evidence type="ECO:0000313" key="1">
    <source>
        <dbReference type="EMBL" id="RIY33672.1"/>
    </source>
</evidence>
<proteinExistence type="predicted"/>
<name>A0A3A1Y5Z2_9GAMM</name>
<dbReference type="Proteomes" id="UP000266258">
    <property type="component" value="Unassembled WGS sequence"/>
</dbReference>
<keyword evidence="2" id="KW-1185">Reference proteome</keyword>
<gene>
    <name evidence="1" type="ORF">CJP74_01405</name>
</gene>
<accession>A0A3A1Y5Z2</accession>
<comment type="caution">
    <text evidence="1">The sequence shown here is derived from an EMBL/GenBank/DDBJ whole genome shotgun (WGS) entry which is preliminary data.</text>
</comment>